<sequence length="981" mass="113645">MYRQDNASSPVTPAVMWDAAKAEIRGQLISYTSAKKKSIVKPTEQLKEELIFLEQCHKQSPTEENLRKLNATRTNLNLIQTEHIKKLLFFTRQRYHEYGNKPSRLLAYQLKKERAENTIQCTRNAAGQLKYDIQSIKSSFLDFYTQLYASENPSETDIHRFLEKISLPSISEDEKEQLSAPFTSEEVLQAIKSMPSGKTPGLDGYPVEFYKAFWVQIEPLFMPMLTDFFENGALPDTMKTAIISLIHKKDKDAAECASFRSISLLLVDFKILSKLIACRLEDLLPRIINPDQTGFVKARYASDNIRRLLHIIDHSALNNRTALLLSLDAEKAFDRVEWSYLFAVLEKFNLGEKCIRWVRTMYSKPQAQICINGTLTEKFNLSRGCRQGCPLSPFLFSLAIEPLAEAIRANEEIAGINIGKTKNKISLYADDIILYLTRPERSIPALLDLITKFGLISGYKINLTKSNALLINSSVSDRLRAISRFTWAQNSFKYLGVNVAPKLKRSLPINYIPLLKKVKEELEHWKILPISFLERINVIKMNILPRFSYLFQSLPCYLDKTFFKSINKMLTSFIWKNSAPRIAFKTLTKSREKGGLALPDLQMYYWAAQTKGLISWVLRRHNAHWIDIEEELCTPMPTTLLPFINNINALNQLTKTYVVYNTLRAWQDINKFCGNFGKISRLSPLSLNPDLPPSIGSSLFAKWRENCIHQFQHLLSGDTLKSFADLMSEYDIPKQDFYKYLQICHLINTLKREKRLSLGLTNLEEILVKSTSLKGRISVIYVALLDHYSSALTPLRNIWQKDMGRAFDEDQWNTICQNVFSSLSCNKITEQNYKFMHRMHLTPLRLSKMFPNSSPRCHRCKTCKGSIMHVFWECRKLKHFWKAVHDLTVTVVETPLDITLTRYLFGTELDKTLDTIHRKRIIIISYIAKKCILLKWNQQRPPSYNLFKEILNETLRQEQCTYALKNKGEVFRRIWEPLMDL</sequence>
<dbReference type="InterPro" id="IPR000477">
    <property type="entry name" value="RT_dom"/>
</dbReference>
<reference evidence="2" key="3">
    <citation type="submission" date="2025-09" db="UniProtKB">
        <authorList>
            <consortium name="Ensembl"/>
        </authorList>
    </citation>
    <scope>IDENTIFICATION</scope>
</reference>
<dbReference type="SUPFAM" id="SSF56672">
    <property type="entry name" value="DNA/RNA polymerases"/>
    <property type="match status" value="1"/>
</dbReference>
<name>A0A671UKH2_SPAAU</name>
<protein>
    <recommendedName>
        <fullName evidence="1">Reverse transcriptase domain-containing protein</fullName>
    </recommendedName>
</protein>
<dbReference type="GeneTree" id="ENSGT00940000163630"/>
<dbReference type="InterPro" id="IPR043502">
    <property type="entry name" value="DNA/RNA_pol_sf"/>
</dbReference>
<dbReference type="Ensembl" id="ENSSAUT00010013994.1">
    <property type="protein sequence ID" value="ENSSAUP00010013169.1"/>
    <property type="gene ID" value="ENSSAUG00010006264.1"/>
</dbReference>
<dbReference type="Pfam" id="PF00078">
    <property type="entry name" value="RVT_1"/>
    <property type="match status" value="1"/>
</dbReference>
<reference evidence="2" key="2">
    <citation type="submission" date="2025-08" db="UniProtKB">
        <authorList>
            <consortium name="Ensembl"/>
        </authorList>
    </citation>
    <scope>IDENTIFICATION</scope>
</reference>
<reference evidence="2" key="1">
    <citation type="submission" date="2021-04" db="EMBL/GenBank/DDBJ databases">
        <authorList>
            <consortium name="Wellcome Sanger Institute Data Sharing"/>
        </authorList>
    </citation>
    <scope>NUCLEOTIDE SEQUENCE [LARGE SCALE GENOMIC DNA]</scope>
</reference>
<dbReference type="PROSITE" id="PS50878">
    <property type="entry name" value="RT_POL"/>
    <property type="match status" value="1"/>
</dbReference>
<dbReference type="AlphaFoldDB" id="A0A671UKH2"/>
<dbReference type="OMA" id="VSNTHIT"/>
<proteinExistence type="predicted"/>
<feature type="domain" description="Reverse transcriptase" evidence="1">
    <location>
        <begin position="227"/>
        <end position="499"/>
    </location>
</feature>
<dbReference type="CDD" id="cd01650">
    <property type="entry name" value="RT_nLTR_like"/>
    <property type="match status" value="1"/>
</dbReference>
<organism evidence="2 3">
    <name type="scientific">Sparus aurata</name>
    <name type="common">Gilthead sea bream</name>
    <dbReference type="NCBI Taxonomy" id="8175"/>
    <lineage>
        <taxon>Eukaryota</taxon>
        <taxon>Metazoa</taxon>
        <taxon>Chordata</taxon>
        <taxon>Craniata</taxon>
        <taxon>Vertebrata</taxon>
        <taxon>Euteleostomi</taxon>
        <taxon>Actinopterygii</taxon>
        <taxon>Neopterygii</taxon>
        <taxon>Teleostei</taxon>
        <taxon>Neoteleostei</taxon>
        <taxon>Acanthomorphata</taxon>
        <taxon>Eupercaria</taxon>
        <taxon>Spariformes</taxon>
        <taxon>Sparidae</taxon>
        <taxon>Sparus</taxon>
    </lineage>
</organism>
<accession>A0A671UKH2</accession>
<dbReference type="InParanoid" id="A0A671UKH2"/>
<evidence type="ECO:0000313" key="3">
    <source>
        <dbReference type="Proteomes" id="UP000472265"/>
    </source>
</evidence>
<dbReference type="PANTHER" id="PTHR31635">
    <property type="entry name" value="REVERSE TRANSCRIPTASE DOMAIN-CONTAINING PROTEIN-RELATED"/>
    <property type="match status" value="1"/>
</dbReference>
<evidence type="ECO:0000259" key="1">
    <source>
        <dbReference type="PROSITE" id="PS50878"/>
    </source>
</evidence>
<dbReference type="Proteomes" id="UP000472265">
    <property type="component" value="Chromosome 4"/>
</dbReference>
<dbReference type="PANTHER" id="PTHR31635:SF196">
    <property type="entry name" value="REVERSE TRANSCRIPTASE DOMAIN-CONTAINING PROTEIN-RELATED"/>
    <property type="match status" value="1"/>
</dbReference>
<keyword evidence="3" id="KW-1185">Reference proteome</keyword>
<evidence type="ECO:0000313" key="2">
    <source>
        <dbReference type="Ensembl" id="ENSSAUP00010013169.1"/>
    </source>
</evidence>